<dbReference type="Pfam" id="PF00240">
    <property type="entry name" value="ubiquitin"/>
    <property type="match status" value="1"/>
</dbReference>
<dbReference type="GO" id="GO:0005829">
    <property type="term" value="C:cytosol"/>
    <property type="evidence" value="ECO:0000318"/>
    <property type="project" value="GO_Central"/>
</dbReference>
<accession>A2FTF6</accession>
<protein>
    <recommendedName>
        <fullName evidence="1">Ubiquitin-like domain-containing protein</fullName>
    </recommendedName>
</protein>
<organism evidence="2 3">
    <name type="scientific">Trichomonas vaginalis (strain ATCC PRA-98 / G3)</name>
    <dbReference type="NCBI Taxonomy" id="412133"/>
    <lineage>
        <taxon>Eukaryota</taxon>
        <taxon>Metamonada</taxon>
        <taxon>Parabasalia</taxon>
        <taxon>Trichomonadida</taxon>
        <taxon>Trichomonadidae</taxon>
        <taxon>Trichomonas</taxon>
    </lineage>
</organism>
<evidence type="ECO:0000259" key="1">
    <source>
        <dbReference type="PROSITE" id="PS50053"/>
    </source>
</evidence>
<dbReference type="InParanoid" id="A2FTF6"/>
<dbReference type="Proteomes" id="UP000001542">
    <property type="component" value="Unassembled WGS sequence"/>
</dbReference>
<feature type="domain" description="Ubiquitin-like" evidence="1">
    <location>
        <begin position="2"/>
        <end position="73"/>
    </location>
</feature>
<proteinExistence type="predicted"/>
<dbReference type="PROSITE" id="PS50053">
    <property type="entry name" value="UBIQUITIN_2"/>
    <property type="match status" value="1"/>
</dbReference>
<dbReference type="AlphaFoldDB" id="A2FTF6"/>
<reference evidence="2" key="2">
    <citation type="journal article" date="2007" name="Science">
        <title>Draft genome sequence of the sexually transmitted pathogen Trichomonas vaginalis.</title>
        <authorList>
            <person name="Carlton J.M."/>
            <person name="Hirt R.P."/>
            <person name="Silva J.C."/>
            <person name="Delcher A.L."/>
            <person name="Schatz M."/>
            <person name="Zhao Q."/>
            <person name="Wortman J.R."/>
            <person name="Bidwell S.L."/>
            <person name="Alsmark U.C.M."/>
            <person name="Besteiro S."/>
            <person name="Sicheritz-Ponten T."/>
            <person name="Noel C.J."/>
            <person name="Dacks J.B."/>
            <person name="Foster P.G."/>
            <person name="Simillion C."/>
            <person name="Van de Peer Y."/>
            <person name="Miranda-Saavedra D."/>
            <person name="Barton G.J."/>
            <person name="Westrop G.D."/>
            <person name="Mueller S."/>
            <person name="Dessi D."/>
            <person name="Fiori P.L."/>
            <person name="Ren Q."/>
            <person name="Paulsen I."/>
            <person name="Zhang H."/>
            <person name="Bastida-Corcuera F.D."/>
            <person name="Simoes-Barbosa A."/>
            <person name="Brown M.T."/>
            <person name="Hayes R.D."/>
            <person name="Mukherjee M."/>
            <person name="Okumura C.Y."/>
            <person name="Schneider R."/>
            <person name="Smith A.J."/>
            <person name="Vanacova S."/>
            <person name="Villalvazo M."/>
            <person name="Haas B.J."/>
            <person name="Pertea M."/>
            <person name="Feldblyum T.V."/>
            <person name="Utterback T.R."/>
            <person name="Shu C.L."/>
            <person name="Osoegawa K."/>
            <person name="de Jong P.J."/>
            <person name="Hrdy I."/>
            <person name="Horvathova L."/>
            <person name="Zubacova Z."/>
            <person name="Dolezal P."/>
            <person name="Malik S.B."/>
            <person name="Logsdon J.M. Jr."/>
            <person name="Henze K."/>
            <person name="Gupta A."/>
            <person name="Wang C.C."/>
            <person name="Dunne R.L."/>
            <person name="Upcroft J.A."/>
            <person name="Upcroft P."/>
            <person name="White O."/>
            <person name="Salzberg S.L."/>
            <person name="Tang P."/>
            <person name="Chiu C.-H."/>
            <person name="Lee Y.-S."/>
            <person name="Embley T.M."/>
            <person name="Coombs G.H."/>
            <person name="Mottram J.C."/>
            <person name="Tachezy J."/>
            <person name="Fraser-Liggett C.M."/>
            <person name="Johnson P.J."/>
        </authorList>
    </citation>
    <scope>NUCLEOTIDE SEQUENCE [LARGE SCALE GENOMIC DNA]</scope>
    <source>
        <strain evidence="2">G3</strain>
    </source>
</reference>
<dbReference type="EMBL" id="DS114009">
    <property type="protein sequence ID" value="EAX91806.1"/>
    <property type="molecule type" value="Genomic_DNA"/>
</dbReference>
<dbReference type="RefSeq" id="XP_001304736.1">
    <property type="nucleotide sequence ID" value="XM_001304735.1"/>
</dbReference>
<dbReference type="VEuPathDB" id="TrichDB:TVAG_459290"/>
<dbReference type="VEuPathDB" id="TrichDB:TVAGG3_0452750"/>
<dbReference type="SUPFAM" id="SSF54236">
    <property type="entry name" value="Ubiquitin-like"/>
    <property type="match status" value="1"/>
</dbReference>
<sequence>MQHYIVRVLPEYDFYVAWENPLTVSELKGEMFLQLEANTRDMTIIYKGEVLKDETFLPDVGVESGSIVYLHVKNLPDLFLMSPKRLINEIFSLYNNLTCVSSECFKAAVNDIKLYIDSPRLKPIYKLVPELKELFDDILADIDSMEFPLDYDDYRIYSKTQDDWFNQCELPPNGMSQIMHDGTEIVSIAEVEIANDDFEMEENHEDENADLDVTTNMNYTPSINSSPLPTTRSFMAHNEFYNSLFE</sequence>
<name>A2FTF6_TRIV3</name>
<gene>
    <name evidence="2" type="ORF">TVAG_459290</name>
</gene>
<evidence type="ECO:0000313" key="2">
    <source>
        <dbReference type="EMBL" id="EAX91806.1"/>
    </source>
</evidence>
<dbReference type="GO" id="GO:0006511">
    <property type="term" value="P:ubiquitin-dependent protein catabolic process"/>
    <property type="evidence" value="ECO:0000318"/>
    <property type="project" value="GO_Central"/>
</dbReference>
<dbReference type="GO" id="GO:0031593">
    <property type="term" value="F:polyubiquitin modification-dependent protein binding"/>
    <property type="evidence" value="ECO:0000318"/>
    <property type="project" value="GO_Central"/>
</dbReference>
<evidence type="ECO:0000313" key="3">
    <source>
        <dbReference type="Proteomes" id="UP000001542"/>
    </source>
</evidence>
<dbReference type="InterPro" id="IPR000626">
    <property type="entry name" value="Ubiquitin-like_dom"/>
</dbReference>
<keyword evidence="3" id="KW-1185">Reference proteome</keyword>
<reference evidence="2" key="1">
    <citation type="submission" date="2006-10" db="EMBL/GenBank/DDBJ databases">
        <authorList>
            <person name="Amadeo P."/>
            <person name="Zhao Q."/>
            <person name="Wortman J."/>
            <person name="Fraser-Liggett C."/>
            <person name="Carlton J."/>
        </authorList>
    </citation>
    <scope>NUCLEOTIDE SEQUENCE</scope>
    <source>
        <strain evidence="2">G3</strain>
    </source>
</reference>
<dbReference type="SMR" id="A2FTF6"/>
<dbReference type="Gene3D" id="3.10.20.90">
    <property type="entry name" value="Phosphatidylinositol 3-kinase Catalytic Subunit, Chain A, domain 1"/>
    <property type="match status" value="1"/>
</dbReference>
<dbReference type="KEGG" id="tva:4749508"/>
<dbReference type="InterPro" id="IPR029071">
    <property type="entry name" value="Ubiquitin-like_domsf"/>
</dbReference>